<dbReference type="Proteomes" id="UP000017023">
    <property type="component" value="Unassembled WGS sequence"/>
</dbReference>
<proteinExistence type="predicted"/>
<name>U2MGX2_9BACT</name>
<dbReference type="Pfam" id="PF05635">
    <property type="entry name" value="23S_rRNA_IVP"/>
    <property type="match status" value="1"/>
</dbReference>
<evidence type="ECO:0000313" key="1">
    <source>
        <dbReference type="EMBL" id="ERK00910.1"/>
    </source>
</evidence>
<reference evidence="1 2" key="1">
    <citation type="submission" date="2013-08" db="EMBL/GenBank/DDBJ databases">
        <authorList>
            <person name="Durkin A.S."/>
            <person name="Haft D.R."/>
            <person name="McCorrison J."/>
            <person name="Torralba M."/>
            <person name="Gillis M."/>
            <person name="Haft D.H."/>
            <person name="Methe B."/>
            <person name="Sutton G."/>
            <person name="Nelson K.E."/>
        </authorList>
    </citation>
    <scope>NUCLEOTIDE SEQUENCE [LARGE SCALE GENOMIC DNA]</scope>
    <source>
        <strain evidence="1 2">F0493</strain>
    </source>
</reference>
<dbReference type="AlphaFoldDB" id="U2MGX2"/>
<dbReference type="InterPro" id="IPR036583">
    <property type="entry name" value="23S_rRNA_IVS_sf"/>
</dbReference>
<comment type="caution">
    <text evidence="1">The sequence shown here is derived from an EMBL/GenBank/DDBJ whole genome shotgun (WGS) entry which is preliminary data.</text>
</comment>
<dbReference type="SUPFAM" id="SSF158446">
    <property type="entry name" value="IVS-encoded protein-like"/>
    <property type="match status" value="1"/>
</dbReference>
<accession>U2MGX2</accession>
<dbReference type="PATRIC" id="fig|1395125.3.peg.1317"/>
<dbReference type="Gene3D" id="1.20.1440.60">
    <property type="entry name" value="23S rRNA-intervening sequence"/>
    <property type="match status" value="1"/>
</dbReference>
<dbReference type="RefSeq" id="WP_021825432.1">
    <property type="nucleotide sequence ID" value="NZ_AWGW01000017.1"/>
</dbReference>
<organism evidence="1 2">
    <name type="scientific">Segatella salivae F0493</name>
    <dbReference type="NCBI Taxonomy" id="1395125"/>
    <lineage>
        <taxon>Bacteria</taxon>
        <taxon>Pseudomonadati</taxon>
        <taxon>Bacteroidota</taxon>
        <taxon>Bacteroidia</taxon>
        <taxon>Bacteroidales</taxon>
        <taxon>Prevotellaceae</taxon>
        <taxon>Segatella</taxon>
    </lineage>
</organism>
<dbReference type="PIRSF" id="PIRSF035652">
    <property type="entry name" value="CHP02436"/>
    <property type="match status" value="1"/>
</dbReference>
<dbReference type="PANTHER" id="PTHR38471">
    <property type="entry name" value="FOUR HELIX BUNDLE PROTEIN"/>
    <property type="match status" value="1"/>
</dbReference>
<gene>
    <name evidence="1" type="ORF">HMPREF9145_2041</name>
</gene>
<dbReference type="PANTHER" id="PTHR38471:SF2">
    <property type="entry name" value="FOUR HELIX BUNDLE PROTEIN"/>
    <property type="match status" value="1"/>
</dbReference>
<dbReference type="NCBIfam" id="TIGR02436">
    <property type="entry name" value="four helix bundle protein"/>
    <property type="match status" value="1"/>
</dbReference>
<evidence type="ECO:0000313" key="2">
    <source>
        <dbReference type="Proteomes" id="UP000017023"/>
    </source>
</evidence>
<dbReference type="GeneID" id="78497894"/>
<dbReference type="InterPro" id="IPR012657">
    <property type="entry name" value="23S_rRNA-intervening_sequence"/>
</dbReference>
<protein>
    <submittedName>
        <fullName evidence="1">Four helix bundle protein</fullName>
    </submittedName>
</protein>
<sequence length="127" mass="14245">MKTKEDNIIVSKSMDFALRCVKLYKFLCEKDGNYIIGKQLLRSGTSIGANVREALRGQSKADFGSKMNISLKEASETEYWLELLRDSDYITKAQAESMLSDCIALIKLLTSIVKTTFECDKKVGSES</sequence>
<dbReference type="EMBL" id="AWGW01000017">
    <property type="protein sequence ID" value="ERK00910.1"/>
    <property type="molecule type" value="Genomic_DNA"/>
</dbReference>